<dbReference type="AlphaFoldDB" id="A0A846QNC0"/>
<dbReference type="Proteomes" id="UP000580856">
    <property type="component" value="Unassembled WGS sequence"/>
</dbReference>
<proteinExistence type="inferred from homology"/>
<comment type="caution">
    <text evidence="5">The sequence shown here is derived from an EMBL/GenBank/DDBJ whole genome shotgun (WGS) entry which is preliminary data.</text>
</comment>
<dbReference type="Pfam" id="PF01464">
    <property type="entry name" value="SLT"/>
    <property type="match status" value="1"/>
</dbReference>
<dbReference type="CDD" id="cd00254">
    <property type="entry name" value="LT-like"/>
    <property type="match status" value="1"/>
</dbReference>
<reference evidence="5 6" key="1">
    <citation type="submission" date="2020-03" db="EMBL/GenBank/DDBJ databases">
        <title>Genomic Encyclopedia of Type Strains, Phase IV (KMG-IV): sequencing the most valuable type-strain genomes for metagenomic binning, comparative biology and taxonomic classification.</title>
        <authorList>
            <person name="Goeker M."/>
        </authorList>
    </citation>
    <scope>NUCLEOTIDE SEQUENCE [LARGE SCALE GENOMIC DNA]</scope>
    <source>
        <strain evidence="5 6">DSM 24233</strain>
    </source>
</reference>
<keyword evidence="2" id="KW-0732">Signal</keyword>
<feature type="chain" id="PRO_5032897378" evidence="2">
    <location>
        <begin position="20"/>
        <end position="186"/>
    </location>
</feature>
<evidence type="ECO:0000259" key="3">
    <source>
        <dbReference type="Pfam" id="PF01464"/>
    </source>
</evidence>
<name>A0A846QNC0_9BACT</name>
<keyword evidence="6" id="KW-1185">Reference proteome</keyword>
<organism evidence="5 6">
    <name type="scientific">Desulfobaculum xiamenense</name>
    <dbReference type="NCBI Taxonomy" id="995050"/>
    <lineage>
        <taxon>Bacteria</taxon>
        <taxon>Pseudomonadati</taxon>
        <taxon>Thermodesulfobacteriota</taxon>
        <taxon>Desulfovibrionia</taxon>
        <taxon>Desulfovibrionales</taxon>
        <taxon>Desulfovibrionaceae</taxon>
        <taxon>Desulfobaculum</taxon>
    </lineage>
</organism>
<feature type="domain" description="DUF4124" evidence="4">
    <location>
        <begin position="16"/>
        <end position="40"/>
    </location>
</feature>
<dbReference type="InterPro" id="IPR023346">
    <property type="entry name" value="Lysozyme-like_dom_sf"/>
</dbReference>
<evidence type="ECO:0000259" key="4">
    <source>
        <dbReference type="Pfam" id="PF13511"/>
    </source>
</evidence>
<dbReference type="Gene3D" id="1.10.530.10">
    <property type="match status" value="1"/>
</dbReference>
<gene>
    <name evidence="5" type="ORF">GGQ74_000545</name>
</gene>
<dbReference type="Pfam" id="PF13511">
    <property type="entry name" value="DUF4124"/>
    <property type="match status" value="1"/>
</dbReference>
<dbReference type="InterPro" id="IPR025392">
    <property type="entry name" value="DUF4124"/>
</dbReference>
<dbReference type="EMBL" id="JAATJA010000001">
    <property type="protein sequence ID" value="NJB66905.1"/>
    <property type="molecule type" value="Genomic_DNA"/>
</dbReference>
<evidence type="ECO:0000256" key="2">
    <source>
        <dbReference type="SAM" id="SignalP"/>
    </source>
</evidence>
<evidence type="ECO:0000313" key="5">
    <source>
        <dbReference type="EMBL" id="NJB66905.1"/>
    </source>
</evidence>
<accession>A0A846QNC0</accession>
<dbReference type="SUPFAM" id="SSF53955">
    <property type="entry name" value="Lysozyme-like"/>
    <property type="match status" value="1"/>
</dbReference>
<dbReference type="PROSITE" id="PS00922">
    <property type="entry name" value="TRANSGLYCOSYLASE"/>
    <property type="match status" value="1"/>
</dbReference>
<dbReference type="GO" id="GO:0008933">
    <property type="term" value="F:peptidoglycan lytic transglycosylase activity"/>
    <property type="evidence" value="ECO:0007669"/>
    <property type="project" value="InterPro"/>
</dbReference>
<evidence type="ECO:0000256" key="1">
    <source>
        <dbReference type="ARBA" id="ARBA00007734"/>
    </source>
</evidence>
<dbReference type="RefSeq" id="WP_167940000.1">
    <property type="nucleotide sequence ID" value="NZ_JAATJA010000001.1"/>
</dbReference>
<dbReference type="GO" id="GO:0000270">
    <property type="term" value="P:peptidoglycan metabolic process"/>
    <property type="evidence" value="ECO:0007669"/>
    <property type="project" value="InterPro"/>
</dbReference>
<feature type="domain" description="Transglycosylase SLT" evidence="3">
    <location>
        <begin position="67"/>
        <end position="165"/>
    </location>
</feature>
<dbReference type="PANTHER" id="PTHR37423:SF2">
    <property type="entry name" value="MEMBRANE-BOUND LYTIC MUREIN TRANSGLYCOSYLASE C"/>
    <property type="match status" value="1"/>
</dbReference>
<dbReference type="InterPro" id="IPR008258">
    <property type="entry name" value="Transglycosylase_SLT_dom_1"/>
</dbReference>
<dbReference type="InterPro" id="IPR000189">
    <property type="entry name" value="Transglyc_AS"/>
</dbReference>
<sequence length="186" mass="20917">MPILILVMALSLTLDAAQAGAGKMYYFVDEEGRFHFTNRPSSTAYSVFAVFRNFPDKSRDDIMRVVRRMSRRHGVDPSLVAAVIEVESNFEPDAISHKGAQGLMQIMPHTGRDLGLDKPFDMEDNIEAGVKYLKMQIDRFGDKALALAAYNAGPKQVERYGGIPPFPETRQYVRKVLTIYNRLKGS</sequence>
<dbReference type="GO" id="GO:0016020">
    <property type="term" value="C:membrane"/>
    <property type="evidence" value="ECO:0007669"/>
    <property type="project" value="InterPro"/>
</dbReference>
<protein>
    <submittedName>
        <fullName evidence="5">Soluble lytic murein transglycosylase-like protein</fullName>
    </submittedName>
</protein>
<comment type="similarity">
    <text evidence="1">Belongs to the transglycosylase Slt family.</text>
</comment>
<feature type="signal peptide" evidence="2">
    <location>
        <begin position="1"/>
        <end position="19"/>
    </location>
</feature>
<evidence type="ECO:0000313" key="6">
    <source>
        <dbReference type="Proteomes" id="UP000580856"/>
    </source>
</evidence>
<dbReference type="PANTHER" id="PTHR37423">
    <property type="entry name" value="SOLUBLE LYTIC MUREIN TRANSGLYCOSYLASE-RELATED"/>
    <property type="match status" value="1"/>
</dbReference>